<dbReference type="RefSeq" id="WP_036098169.1">
    <property type="nucleotide sequence ID" value="NZ_AODF01000032.1"/>
</dbReference>
<evidence type="ECO:0000256" key="1">
    <source>
        <dbReference type="PROSITE-ProRule" id="PRU00285"/>
    </source>
</evidence>
<dbReference type="Pfam" id="PF00011">
    <property type="entry name" value="HSP20"/>
    <property type="match status" value="1"/>
</dbReference>
<keyword evidence="4" id="KW-0346">Stress response</keyword>
<dbReference type="InterPro" id="IPR002068">
    <property type="entry name" value="A-crystallin/Hsp20_dom"/>
</dbReference>
<dbReference type="CDD" id="cd06471">
    <property type="entry name" value="ACD_LpsHSP_like"/>
    <property type="match status" value="1"/>
</dbReference>
<dbReference type="InterPro" id="IPR031107">
    <property type="entry name" value="Small_HSP"/>
</dbReference>
<gene>
    <name evidence="4" type="ORF">MFLO_13288</name>
</gene>
<name>A0ABP3AVC1_9LIST</name>
<feature type="domain" description="SHSP" evidence="3">
    <location>
        <begin position="25"/>
        <end position="136"/>
    </location>
</feature>
<sequence length="136" mass="15317">MSNLPQMHRNDFFDFFPSLFDGNEPLWGRDQMKVDISETDQAYQVKADLPGLTKEDIQVDFNNGILTIGGSHENQADVKDEAGNYIRRERSRGTFSRSFALQNVDPNAIEAAFHDGVLTVTLNKVADKSQSRIPIN</sequence>
<protein>
    <submittedName>
        <fullName evidence="4">Heat shock protein, Hsp20 family</fullName>
    </submittedName>
</protein>
<dbReference type="PROSITE" id="PS01031">
    <property type="entry name" value="SHSP"/>
    <property type="match status" value="1"/>
</dbReference>
<accession>A0ABP3AVC1</accession>
<evidence type="ECO:0000256" key="2">
    <source>
        <dbReference type="RuleBase" id="RU003616"/>
    </source>
</evidence>
<evidence type="ECO:0000259" key="3">
    <source>
        <dbReference type="PROSITE" id="PS01031"/>
    </source>
</evidence>
<dbReference type="Proteomes" id="UP000019249">
    <property type="component" value="Unassembled WGS sequence"/>
</dbReference>
<comment type="caution">
    <text evidence="4">The sequence shown here is derived from an EMBL/GenBank/DDBJ whole genome shotgun (WGS) entry which is preliminary data.</text>
</comment>
<evidence type="ECO:0000313" key="4">
    <source>
        <dbReference type="EMBL" id="EUJ27439.1"/>
    </source>
</evidence>
<organism evidence="4 5">
    <name type="scientific">Listeria floridensis FSL S10-1187</name>
    <dbReference type="NCBI Taxonomy" id="1265817"/>
    <lineage>
        <taxon>Bacteria</taxon>
        <taxon>Bacillati</taxon>
        <taxon>Bacillota</taxon>
        <taxon>Bacilli</taxon>
        <taxon>Bacillales</taxon>
        <taxon>Listeriaceae</taxon>
        <taxon>Listeria</taxon>
    </lineage>
</organism>
<dbReference type="PANTHER" id="PTHR11527">
    <property type="entry name" value="HEAT-SHOCK PROTEIN 20 FAMILY MEMBER"/>
    <property type="match status" value="1"/>
</dbReference>
<comment type="similarity">
    <text evidence="1 2">Belongs to the small heat shock protein (HSP20) family.</text>
</comment>
<proteinExistence type="inferred from homology"/>
<evidence type="ECO:0000313" key="5">
    <source>
        <dbReference type="Proteomes" id="UP000019249"/>
    </source>
</evidence>
<keyword evidence="5" id="KW-1185">Reference proteome</keyword>
<dbReference type="EMBL" id="AODF01000032">
    <property type="protein sequence ID" value="EUJ27439.1"/>
    <property type="molecule type" value="Genomic_DNA"/>
</dbReference>
<dbReference type="InterPro" id="IPR008978">
    <property type="entry name" value="HSP20-like_chaperone"/>
</dbReference>
<reference evidence="4 5" key="1">
    <citation type="journal article" date="2014" name="Int. J. Syst. Evol. Microbiol.">
        <title>Listeria floridensis sp. nov., Listeria aquatica sp. nov., Listeria cornellensis sp. nov., Listeria riparia sp. nov. and Listeria grandensis sp. nov., from agricultural and natural environments.</title>
        <authorList>
            <person name="den Bakker H.C."/>
            <person name="Warchocki S."/>
            <person name="Wright E.M."/>
            <person name="Allred A.F."/>
            <person name="Ahlstrom C."/>
            <person name="Manuel C.S."/>
            <person name="Stasiewicz M.J."/>
            <person name="Burrell A."/>
            <person name="Roof S."/>
            <person name="Strawn L."/>
            <person name="Fortes E.D."/>
            <person name="Nightingale K.K."/>
            <person name="Kephart D."/>
            <person name="Wiedmann M."/>
        </authorList>
    </citation>
    <scope>NUCLEOTIDE SEQUENCE [LARGE SCALE GENOMIC DNA]</scope>
    <source>
        <strain evidence="4 5">FSL S10-1187</strain>
    </source>
</reference>
<dbReference type="Gene3D" id="2.60.40.790">
    <property type="match status" value="1"/>
</dbReference>
<dbReference type="SUPFAM" id="SSF49764">
    <property type="entry name" value="HSP20-like chaperones"/>
    <property type="match status" value="1"/>
</dbReference>